<feature type="compositionally biased region" description="Basic residues" evidence="1">
    <location>
        <begin position="125"/>
        <end position="136"/>
    </location>
</feature>
<keyword evidence="3" id="KW-1185">Reference proteome</keyword>
<name>A0A0D0B3X9_9AGAM</name>
<evidence type="ECO:0000313" key="3">
    <source>
        <dbReference type="Proteomes" id="UP000054485"/>
    </source>
</evidence>
<dbReference type="AlphaFoldDB" id="A0A0D0B3X9"/>
<gene>
    <name evidence="2" type="ORF">CY34DRAFT_10880</name>
</gene>
<proteinExistence type="predicted"/>
<sequence length="136" mass="14836">MTPRVWPNWHSISHNNPRILKHSWCSKIHAWTALGDHSYDLPVMTNPSATPLTVDLSSPLPIPSAPVPQFPPSLTGPSTQVTSGFWDKGKGKTVDVSLELEVGGSRKRKSLLISGNSSQPLKSAMKSHKRAKSTSF</sequence>
<evidence type="ECO:0000313" key="2">
    <source>
        <dbReference type="EMBL" id="KIK44644.1"/>
    </source>
</evidence>
<feature type="region of interest" description="Disordered" evidence="1">
    <location>
        <begin position="65"/>
        <end position="86"/>
    </location>
</feature>
<evidence type="ECO:0000256" key="1">
    <source>
        <dbReference type="SAM" id="MobiDB-lite"/>
    </source>
</evidence>
<organism evidence="2 3">
    <name type="scientific">Suillus luteus UH-Slu-Lm8-n1</name>
    <dbReference type="NCBI Taxonomy" id="930992"/>
    <lineage>
        <taxon>Eukaryota</taxon>
        <taxon>Fungi</taxon>
        <taxon>Dikarya</taxon>
        <taxon>Basidiomycota</taxon>
        <taxon>Agaricomycotina</taxon>
        <taxon>Agaricomycetes</taxon>
        <taxon>Agaricomycetidae</taxon>
        <taxon>Boletales</taxon>
        <taxon>Suillineae</taxon>
        <taxon>Suillaceae</taxon>
        <taxon>Suillus</taxon>
    </lineage>
</organism>
<dbReference type="OrthoDB" id="2674159at2759"/>
<reference evidence="2 3" key="1">
    <citation type="submission" date="2014-04" db="EMBL/GenBank/DDBJ databases">
        <authorList>
            <consortium name="DOE Joint Genome Institute"/>
            <person name="Kuo A."/>
            <person name="Ruytinx J."/>
            <person name="Rineau F."/>
            <person name="Colpaert J."/>
            <person name="Kohler A."/>
            <person name="Nagy L.G."/>
            <person name="Floudas D."/>
            <person name="Copeland A."/>
            <person name="Barry K.W."/>
            <person name="Cichocki N."/>
            <person name="Veneault-Fourrey C."/>
            <person name="LaButti K."/>
            <person name="Lindquist E.A."/>
            <person name="Lipzen A."/>
            <person name="Lundell T."/>
            <person name="Morin E."/>
            <person name="Murat C."/>
            <person name="Sun H."/>
            <person name="Tunlid A."/>
            <person name="Henrissat B."/>
            <person name="Grigoriev I.V."/>
            <person name="Hibbett D.S."/>
            <person name="Martin F."/>
            <person name="Nordberg H.P."/>
            <person name="Cantor M.N."/>
            <person name="Hua S.X."/>
        </authorList>
    </citation>
    <scope>NUCLEOTIDE SEQUENCE [LARGE SCALE GENOMIC DNA]</scope>
    <source>
        <strain evidence="2 3">UH-Slu-Lm8-n1</strain>
    </source>
</reference>
<dbReference type="Proteomes" id="UP000054485">
    <property type="component" value="Unassembled WGS sequence"/>
</dbReference>
<dbReference type="EMBL" id="KN835186">
    <property type="protein sequence ID" value="KIK44644.1"/>
    <property type="molecule type" value="Genomic_DNA"/>
</dbReference>
<dbReference type="HOGENOM" id="CLU_1876802_0_0_1"/>
<dbReference type="InParanoid" id="A0A0D0B3X9"/>
<accession>A0A0D0B3X9</accession>
<feature type="region of interest" description="Disordered" evidence="1">
    <location>
        <begin position="109"/>
        <end position="136"/>
    </location>
</feature>
<reference evidence="3" key="2">
    <citation type="submission" date="2015-01" db="EMBL/GenBank/DDBJ databases">
        <title>Evolutionary Origins and Diversification of the Mycorrhizal Mutualists.</title>
        <authorList>
            <consortium name="DOE Joint Genome Institute"/>
            <consortium name="Mycorrhizal Genomics Consortium"/>
            <person name="Kohler A."/>
            <person name="Kuo A."/>
            <person name="Nagy L.G."/>
            <person name="Floudas D."/>
            <person name="Copeland A."/>
            <person name="Barry K.W."/>
            <person name="Cichocki N."/>
            <person name="Veneault-Fourrey C."/>
            <person name="LaButti K."/>
            <person name="Lindquist E.A."/>
            <person name="Lipzen A."/>
            <person name="Lundell T."/>
            <person name="Morin E."/>
            <person name="Murat C."/>
            <person name="Riley R."/>
            <person name="Ohm R."/>
            <person name="Sun H."/>
            <person name="Tunlid A."/>
            <person name="Henrissat B."/>
            <person name="Grigoriev I.V."/>
            <person name="Hibbett D.S."/>
            <person name="Martin F."/>
        </authorList>
    </citation>
    <scope>NUCLEOTIDE SEQUENCE [LARGE SCALE GENOMIC DNA]</scope>
    <source>
        <strain evidence="3">UH-Slu-Lm8-n1</strain>
    </source>
</reference>
<protein>
    <submittedName>
        <fullName evidence="2">Uncharacterized protein</fullName>
    </submittedName>
</protein>